<dbReference type="AlphaFoldDB" id="A0A811Q4Q5"/>
<dbReference type="OrthoDB" id="690251at2759"/>
<dbReference type="Pfam" id="PF00931">
    <property type="entry name" value="NB-ARC"/>
    <property type="match status" value="1"/>
</dbReference>
<feature type="transmembrane region" description="Helical" evidence="1">
    <location>
        <begin position="94"/>
        <end position="116"/>
    </location>
</feature>
<dbReference type="InterPro" id="IPR027417">
    <property type="entry name" value="P-loop_NTPase"/>
</dbReference>
<evidence type="ECO:0000313" key="3">
    <source>
        <dbReference type="EMBL" id="CAD6253206.1"/>
    </source>
</evidence>
<dbReference type="EMBL" id="CAJGYO010000009">
    <property type="protein sequence ID" value="CAD6253206.1"/>
    <property type="molecule type" value="Genomic_DNA"/>
</dbReference>
<keyword evidence="1" id="KW-0812">Transmembrane</keyword>
<dbReference type="Proteomes" id="UP000604825">
    <property type="component" value="Unassembled WGS sequence"/>
</dbReference>
<name>A0A811Q4Q5_9POAL</name>
<accession>A0A811Q4Q5</accession>
<protein>
    <recommendedName>
        <fullName evidence="2">NB-ARC domain-containing protein</fullName>
    </recommendedName>
</protein>
<gene>
    <name evidence="3" type="ORF">NCGR_LOCUS36840</name>
</gene>
<dbReference type="SUPFAM" id="SSF52540">
    <property type="entry name" value="P-loop containing nucleoside triphosphate hydrolases"/>
    <property type="match status" value="1"/>
</dbReference>
<organism evidence="3 4">
    <name type="scientific">Miscanthus lutarioriparius</name>
    <dbReference type="NCBI Taxonomy" id="422564"/>
    <lineage>
        <taxon>Eukaryota</taxon>
        <taxon>Viridiplantae</taxon>
        <taxon>Streptophyta</taxon>
        <taxon>Embryophyta</taxon>
        <taxon>Tracheophyta</taxon>
        <taxon>Spermatophyta</taxon>
        <taxon>Magnoliopsida</taxon>
        <taxon>Liliopsida</taxon>
        <taxon>Poales</taxon>
        <taxon>Poaceae</taxon>
        <taxon>PACMAD clade</taxon>
        <taxon>Panicoideae</taxon>
        <taxon>Andropogonodae</taxon>
        <taxon>Andropogoneae</taxon>
        <taxon>Saccharinae</taxon>
        <taxon>Miscanthus</taxon>
    </lineage>
</organism>
<comment type="caution">
    <text evidence="3">The sequence shown here is derived from an EMBL/GenBank/DDBJ whole genome shotgun (WGS) entry which is preliminary data.</text>
</comment>
<dbReference type="GO" id="GO:0043531">
    <property type="term" value="F:ADP binding"/>
    <property type="evidence" value="ECO:0007669"/>
    <property type="project" value="InterPro"/>
</dbReference>
<evidence type="ECO:0000259" key="2">
    <source>
        <dbReference type="Pfam" id="PF00931"/>
    </source>
</evidence>
<feature type="domain" description="NB-ARC" evidence="2">
    <location>
        <begin position="2"/>
        <end position="83"/>
    </location>
</feature>
<evidence type="ECO:0000313" key="4">
    <source>
        <dbReference type="Proteomes" id="UP000604825"/>
    </source>
</evidence>
<sequence length="127" mass="14622">MKIVSVVGVGGLGKTTLAKAVYDMLIFDYGAFVPVGQDPDLKKVFRDILIHLDKERYTDLKYTVLDEKQLIDELRVFLRTKRYGISHPMILHLFVYYIMLSIFLILPVLSVLLETLKLLVMMMAKRG</sequence>
<reference evidence="3" key="1">
    <citation type="submission" date="2020-10" db="EMBL/GenBank/DDBJ databases">
        <authorList>
            <person name="Han B."/>
            <person name="Lu T."/>
            <person name="Zhao Q."/>
            <person name="Huang X."/>
            <person name="Zhao Y."/>
        </authorList>
    </citation>
    <scope>NUCLEOTIDE SEQUENCE</scope>
</reference>
<dbReference type="PANTHER" id="PTHR19338">
    <property type="entry name" value="TRANSLOCASE OF INNER MITOCHONDRIAL MEMBRANE 13 HOMOLOG"/>
    <property type="match status" value="1"/>
</dbReference>
<dbReference type="InterPro" id="IPR002182">
    <property type="entry name" value="NB-ARC"/>
</dbReference>
<proteinExistence type="predicted"/>
<keyword evidence="4" id="KW-1185">Reference proteome</keyword>
<keyword evidence="1" id="KW-0472">Membrane</keyword>
<dbReference type="PANTHER" id="PTHR19338:SF67">
    <property type="entry name" value="AAA+ ATPASE DOMAIN-CONTAINING PROTEIN"/>
    <property type="match status" value="1"/>
</dbReference>
<dbReference type="Gene3D" id="3.40.50.300">
    <property type="entry name" value="P-loop containing nucleotide triphosphate hydrolases"/>
    <property type="match status" value="1"/>
</dbReference>
<keyword evidence="1" id="KW-1133">Transmembrane helix</keyword>
<evidence type="ECO:0000256" key="1">
    <source>
        <dbReference type="SAM" id="Phobius"/>
    </source>
</evidence>